<dbReference type="SMART" id="SM00312">
    <property type="entry name" value="PX"/>
    <property type="match status" value="1"/>
</dbReference>
<dbReference type="Proteomes" id="UP000789759">
    <property type="component" value="Unassembled WGS sequence"/>
</dbReference>
<dbReference type="PANTHER" id="PTHR22775">
    <property type="entry name" value="SORTING NEXIN"/>
    <property type="match status" value="1"/>
</dbReference>
<dbReference type="GO" id="GO:0035091">
    <property type="term" value="F:phosphatidylinositol binding"/>
    <property type="evidence" value="ECO:0007669"/>
    <property type="project" value="InterPro"/>
</dbReference>
<proteinExistence type="predicted"/>
<name>A0A9N9GRR6_9GLOM</name>
<dbReference type="SUPFAM" id="SSF58038">
    <property type="entry name" value="SNARE fusion complex"/>
    <property type="match status" value="1"/>
</dbReference>
<dbReference type="AlphaFoldDB" id="A0A9N9GRR6"/>
<gene>
    <name evidence="3" type="ORF">CPELLU_LOCUS8333</name>
</gene>
<dbReference type="Pfam" id="PF00787">
    <property type="entry name" value="PX"/>
    <property type="match status" value="1"/>
</dbReference>
<sequence length="379" mass="43224">MSENIKNIYIRETETRSTPKPHIVYRVEVHAEVRTWSIWKRYSEFDELNDKLVRLFPNNPPPFEIPAKHYFQSTLGNPVLVEERRRGLEDYLNGILFHKDACWRETEDWKEFLSIPTGRPLDTTTMYSSESWLDEYHQVQAITKEIRSLINRRETHIARNEVQASHNCSVQAKKSLTTLGVRTSQLESGLIGLAKGTGRDGRIMSEGELRRRQDLLNDLKDEKDTLTKLVLAHRPDINKVTKPASSVDRAALFRAPVRQRSLPAIGNNGIGVSANDSSIVQKAPASRRVFGNSRAMTVETEATRGLDNKGLVELQKQTMEDQDRHAEQFSAVLNRHKHIGIAIGQELEIQNRMLSELSENVDQTASKLRVATKKLNAIR</sequence>
<dbReference type="SMART" id="SM00397">
    <property type="entry name" value="t_SNARE"/>
    <property type="match status" value="1"/>
</dbReference>
<dbReference type="OrthoDB" id="428895at2759"/>
<accession>A0A9N9GRR6</accession>
<dbReference type="PROSITE" id="PS50192">
    <property type="entry name" value="T_SNARE"/>
    <property type="match status" value="1"/>
</dbReference>
<evidence type="ECO:0000313" key="4">
    <source>
        <dbReference type="Proteomes" id="UP000789759"/>
    </source>
</evidence>
<dbReference type="CDD" id="cd15858">
    <property type="entry name" value="SNARE_VAM7"/>
    <property type="match status" value="1"/>
</dbReference>
<dbReference type="InterPro" id="IPR001683">
    <property type="entry name" value="PX_dom"/>
</dbReference>
<dbReference type="SUPFAM" id="SSF64268">
    <property type="entry name" value="PX domain"/>
    <property type="match status" value="1"/>
</dbReference>
<feature type="domain" description="PX" evidence="2">
    <location>
        <begin position="3"/>
        <end position="119"/>
    </location>
</feature>
<evidence type="ECO:0000313" key="3">
    <source>
        <dbReference type="EMBL" id="CAG8629900.1"/>
    </source>
</evidence>
<dbReference type="InterPro" id="IPR000727">
    <property type="entry name" value="T_SNARE_dom"/>
</dbReference>
<dbReference type="Gene3D" id="3.30.1520.10">
    <property type="entry name" value="Phox-like domain"/>
    <property type="match status" value="1"/>
</dbReference>
<reference evidence="3" key="1">
    <citation type="submission" date="2021-06" db="EMBL/GenBank/DDBJ databases">
        <authorList>
            <person name="Kallberg Y."/>
            <person name="Tangrot J."/>
            <person name="Rosling A."/>
        </authorList>
    </citation>
    <scope>NUCLEOTIDE SEQUENCE</scope>
    <source>
        <strain evidence="3">FL966</strain>
    </source>
</reference>
<dbReference type="CDD" id="cd06897">
    <property type="entry name" value="PX_SNARE"/>
    <property type="match status" value="1"/>
</dbReference>
<comment type="caution">
    <text evidence="3">The sequence shown here is derived from an EMBL/GenBank/DDBJ whole genome shotgun (WGS) entry which is preliminary data.</text>
</comment>
<dbReference type="EMBL" id="CAJVQA010005892">
    <property type="protein sequence ID" value="CAG8629900.1"/>
    <property type="molecule type" value="Genomic_DNA"/>
</dbReference>
<organism evidence="3 4">
    <name type="scientific">Cetraspora pellucida</name>
    <dbReference type="NCBI Taxonomy" id="1433469"/>
    <lineage>
        <taxon>Eukaryota</taxon>
        <taxon>Fungi</taxon>
        <taxon>Fungi incertae sedis</taxon>
        <taxon>Mucoromycota</taxon>
        <taxon>Glomeromycotina</taxon>
        <taxon>Glomeromycetes</taxon>
        <taxon>Diversisporales</taxon>
        <taxon>Gigasporaceae</taxon>
        <taxon>Cetraspora</taxon>
    </lineage>
</organism>
<dbReference type="Gene3D" id="1.20.5.110">
    <property type="match status" value="1"/>
</dbReference>
<feature type="domain" description="T-SNARE coiled-coil homology" evidence="1">
    <location>
        <begin position="316"/>
        <end position="378"/>
    </location>
</feature>
<keyword evidence="4" id="KW-1185">Reference proteome</keyword>
<evidence type="ECO:0000259" key="1">
    <source>
        <dbReference type="PROSITE" id="PS50192"/>
    </source>
</evidence>
<protein>
    <submittedName>
        <fullName evidence="3">17991_t:CDS:1</fullName>
    </submittedName>
</protein>
<evidence type="ECO:0000259" key="2">
    <source>
        <dbReference type="PROSITE" id="PS50195"/>
    </source>
</evidence>
<dbReference type="InterPro" id="IPR036871">
    <property type="entry name" value="PX_dom_sf"/>
</dbReference>
<dbReference type="PANTHER" id="PTHR22775:SF3">
    <property type="entry name" value="SORTING NEXIN-13"/>
    <property type="match status" value="1"/>
</dbReference>
<dbReference type="PROSITE" id="PS50195">
    <property type="entry name" value="PX"/>
    <property type="match status" value="1"/>
</dbReference>